<name>A0ABS3BJX9_9GAMM</name>
<dbReference type="InterPro" id="IPR009875">
    <property type="entry name" value="PilZ_domain"/>
</dbReference>
<comment type="function">
    <text evidence="1">Binds the second messenger bis-(3'-5') cyclic dimeric guanosine monophosphate (c-di-GMP). Can bind two c-di-GMP molecules per monomer. May play a role in bacterial second-messenger regulated processes. Binding to c-di-GMP induces a conformational change of the C- and N-termini resulting in the exposure of a highly negative surface on one side of the protein to a possible effector protein.</text>
</comment>
<feature type="domain" description="PilZ" evidence="2">
    <location>
        <begin position="18"/>
        <end position="115"/>
    </location>
</feature>
<organism evidence="3 4">
    <name type="scientific">Marinobacter daepoensis</name>
    <dbReference type="NCBI Taxonomy" id="262077"/>
    <lineage>
        <taxon>Bacteria</taxon>
        <taxon>Pseudomonadati</taxon>
        <taxon>Pseudomonadota</taxon>
        <taxon>Gammaproteobacteria</taxon>
        <taxon>Pseudomonadales</taxon>
        <taxon>Marinobacteraceae</taxon>
        <taxon>Marinobacter</taxon>
    </lineage>
</organism>
<keyword evidence="1" id="KW-0973">c-di-GMP</keyword>
<proteinExistence type="predicted"/>
<dbReference type="RefSeq" id="WP_084694268.1">
    <property type="nucleotide sequence ID" value="NZ_JAFKDB010000016.1"/>
</dbReference>
<evidence type="ECO:0000313" key="3">
    <source>
        <dbReference type="EMBL" id="MBN7770525.1"/>
    </source>
</evidence>
<evidence type="ECO:0000313" key="4">
    <source>
        <dbReference type="Proteomes" id="UP000664344"/>
    </source>
</evidence>
<dbReference type="Proteomes" id="UP000664344">
    <property type="component" value="Unassembled WGS sequence"/>
</dbReference>
<dbReference type="Gene3D" id="2.40.10.220">
    <property type="entry name" value="predicted glycosyltransferase like domains"/>
    <property type="match status" value="1"/>
</dbReference>
<dbReference type="EMBL" id="JAFKDB010000016">
    <property type="protein sequence ID" value="MBN7770525.1"/>
    <property type="molecule type" value="Genomic_DNA"/>
</dbReference>
<dbReference type="InterPro" id="IPR027021">
    <property type="entry name" value="C-di-GMP_BP_PA4608"/>
</dbReference>
<comment type="subunit">
    <text evidence="1">Monomer in both c-di-GMP-bound and free forms.</text>
</comment>
<evidence type="ECO:0000256" key="1">
    <source>
        <dbReference type="PIRNR" id="PIRNR028141"/>
    </source>
</evidence>
<gene>
    <name evidence="3" type="ORF">JYP53_11500</name>
</gene>
<dbReference type="PIRSF" id="PIRSF028141">
    <property type="entry name" value="C-di-GMP_BP_PA4608"/>
    <property type="match status" value="1"/>
</dbReference>
<keyword evidence="4" id="KW-1185">Reference proteome</keyword>
<comment type="caution">
    <text evidence="3">The sequence shown here is derived from an EMBL/GenBank/DDBJ whole genome shotgun (WGS) entry which is preliminary data.</text>
</comment>
<dbReference type="Pfam" id="PF07238">
    <property type="entry name" value="PilZ"/>
    <property type="match status" value="1"/>
</dbReference>
<protein>
    <recommendedName>
        <fullName evidence="1">Cyclic diguanosine monophosphate-binding protein</fullName>
        <shortName evidence="1">c-di-GMP-binding protein</shortName>
    </recommendedName>
    <alternativeName>
        <fullName evidence="1">Pilz domain-containing protein</fullName>
    </alternativeName>
</protein>
<keyword evidence="1" id="KW-0547">Nucleotide-binding</keyword>
<dbReference type="SUPFAM" id="SSF141371">
    <property type="entry name" value="PilZ domain-like"/>
    <property type="match status" value="1"/>
</dbReference>
<sequence>MDNKTLFWSSPVSTNKTDKRRFHRISFDAPCELHCQDQVWLTEVLDISLKGVLVQKPEGWSVPLKQPCEVVIHLNEREAAIVMAVELKHVDAQRLGFRCQYIDLDSASHLKRLVELNLGDQALLEREFSHLID</sequence>
<reference evidence="3 4" key="1">
    <citation type="submission" date="2021-02" db="EMBL/GenBank/DDBJ databases">
        <title>PHA producing bacteria isolated from coastal sediment in Guangdong, Shenzhen.</title>
        <authorList>
            <person name="Zheng W."/>
            <person name="Yu S."/>
            <person name="Huang Y."/>
        </authorList>
    </citation>
    <scope>NUCLEOTIDE SEQUENCE [LARGE SCALE GENOMIC DNA]</scope>
    <source>
        <strain evidence="3 4">TN21-5</strain>
    </source>
</reference>
<evidence type="ECO:0000259" key="2">
    <source>
        <dbReference type="Pfam" id="PF07238"/>
    </source>
</evidence>
<accession>A0ABS3BJX9</accession>